<keyword evidence="2" id="KW-0863">Zinc-finger</keyword>
<dbReference type="EMBL" id="VUJU01013372">
    <property type="protein sequence ID" value="KAF0705052.1"/>
    <property type="molecule type" value="Genomic_DNA"/>
</dbReference>
<sequence>MGMDFITSKRGKKMAVEYGHKYILAYTFSKNVERWRCSNKICPAKRLIEDGKMIKKHDSHNLKNIYYARKKTLPSNPKSLSDMHKALNDLQLTISKNEDFLFINDELSRSVTPAPQVLNFCSKITQDYVTIL</sequence>
<name>A0A6G0VQ10_APHCR</name>
<dbReference type="Pfam" id="PF04500">
    <property type="entry name" value="FLYWCH"/>
    <property type="match status" value="1"/>
</dbReference>
<evidence type="ECO:0000313" key="6">
    <source>
        <dbReference type="Proteomes" id="UP000478052"/>
    </source>
</evidence>
<comment type="caution">
    <text evidence="5">The sequence shown here is derived from an EMBL/GenBank/DDBJ whole genome shotgun (WGS) entry which is preliminary data.</text>
</comment>
<evidence type="ECO:0000313" key="5">
    <source>
        <dbReference type="EMBL" id="KAF0705052.1"/>
    </source>
</evidence>
<feature type="domain" description="FLYWCH-type" evidence="4">
    <location>
        <begin position="5"/>
        <end position="61"/>
    </location>
</feature>
<evidence type="ECO:0000259" key="4">
    <source>
        <dbReference type="Pfam" id="PF04500"/>
    </source>
</evidence>
<dbReference type="GO" id="GO:0008270">
    <property type="term" value="F:zinc ion binding"/>
    <property type="evidence" value="ECO:0007669"/>
    <property type="project" value="UniProtKB-KW"/>
</dbReference>
<evidence type="ECO:0000256" key="2">
    <source>
        <dbReference type="ARBA" id="ARBA00022771"/>
    </source>
</evidence>
<keyword evidence="6" id="KW-1185">Reference proteome</keyword>
<accession>A0A6G0VQ10</accession>
<evidence type="ECO:0000256" key="3">
    <source>
        <dbReference type="ARBA" id="ARBA00022833"/>
    </source>
</evidence>
<evidence type="ECO:0000256" key="1">
    <source>
        <dbReference type="ARBA" id="ARBA00022723"/>
    </source>
</evidence>
<keyword evidence="1" id="KW-0479">Metal-binding</keyword>
<gene>
    <name evidence="5" type="ORF">FWK35_00036439</name>
</gene>
<proteinExistence type="predicted"/>
<reference evidence="5 6" key="1">
    <citation type="submission" date="2019-08" db="EMBL/GenBank/DDBJ databases">
        <title>Whole genome of Aphis craccivora.</title>
        <authorList>
            <person name="Voronova N.V."/>
            <person name="Shulinski R.S."/>
            <person name="Bandarenka Y.V."/>
            <person name="Zhorov D.G."/>
            <person name="Warner D."/>
        </authorList>
    </citation>
    <scope>NUCLEOTIDE SEQUENCE [LARGE SCALE GENOMIC DNA]</scope>
    <source>
        <strain evidence="5">180601</strain>
        <tissue evidence="5">Whole Body</tissue>
    </source>
</reference>
<dbReference type="Gene3D" id="2.20.25.240">
    <property type="match status" value="1"/>
</dbReference>
<organism evidence="5 6">
    <name type="scientific">Aphis craccivora</name>
    <name type="common">Cowpea aphid</name>
    <dbReference type="NCBI Taxonomy" id="307492"/>
    <lineage>
        <taxon>Eukaryota</taxon>
        <taxon>Metazoa</taxon>
        <taxon>Ecdysozoa</taxon>
        <taxon>Arthropoda</taxon>
        <taxon>Hexapoda</taxon>
        <taxon>Insecta</taxon>
        <taxon>Pterygota</taxon>
        <taxon>Neoptera</taxon>
        <taxon>Paraneoptera</taxon>
        <taxon>Hemiptera</taxon>
        <taxon>Sternorrhyncha</taxon>
        <taxon>Aphidomorpha</taxon>
        <taxon>Aphidoidea</taxon>
        <taxon>Aphididae</taxon>
        <taxon>Aphidini</taxon>
        <taxon>Aphis</taxon>
        <taxon>Aphis</taxon>
    </lineage>
</organism>
<keyword evidence="3" id="KW-0862">Zinc</keyword>
<dbReference type="Proteomes" id="UP000478052">
    <property type="component" value="Unassembled WGS sequence"/>
</dbReference>
<protein>
    <submittedName>
        <fullName evidence="5">FLYWCH-type domain-containing protein</fullName>
    </submittedName>
</protein>
<dbReference type="InterPro" id="IPR007588">
    <property type="entry name" value="Znf_FLYWCH"/>
</dbReference>
<dbReference type="AlphaFoldDB" id="A0A6G0VQ10"/>